<organism evidence="2 3">
    <name type="scientific">Pseudidiomarina planktonica</name>
    <dbReference type="NCBI Taxonomy" id="1323738"/>
    <lineage>
        <taxon>Bacteria</taxon>
        <taxon>Pseudomonadati</taxon>
        <taxon>Pseudomonadota</taxon>
        <taxon>Gammaproteobacteria</taxon>
        <taxon>Alteromonadales</taxon>
        <taxon>Idiomarinaceae</taxon>
        <taxon>Pseudidiomarina</taxon>
    </lineage>
</organism>
<accession>A0A1Y6EW41</accession>
<feature type="chain" id="PRO_5012734939" evidence="1">
    <location>
        <begin position="23"/>
        <end position="115"/>
    </location>
</feature>
<dbReference type="RefSeq" id="WP_086434598.1">
    <property type="nucleotide sequence ID" value="NZ_FXWH01000001.1"/>
</dbReference>
<name>A0A1Y6EW41_9GAMM</name>
<proteinExistence type="predicted"/>
<gene>
    <name evidence="2" type="ORF">SAMN06297229_1542</name>
</gene>
<evidence type="ECO:0000313" key="2">
    <source>
        <dbReference type="EMBL" id="SMQ66496.1"/>
    </source>
</evidence>
<sequence>MQAMRFWFFTLFISLLVTPAGANSVGNSKTAANTESNRSIHGGLASIGKFGLVAPTLPSLESPTEQEPGDQPDVSVNVSYNVKSVGAIEIAFSKPLSFSESAYSQKQPRAPPHTI</sequence>
<evidence type="ECO:0000256" key="1">
    <source>
        <dbReference type="SAM" id="SignalP"/>
    </source>
</evidence>
<dbReference type="AlphaFoldDB" id="A0A1Y6EW41"/>
<protein>
    <submittedName>
        <fullName evidence="2">Uncharacterized protein</fullName>
    </submittedName>
</protein>
<dbReference type="Proteomes" id="UP000194450">
    <property type="component" value="Unassembled WGS sequence"/>
</dbReference>
<keyword evidence="1" id="KW-0732">Signal</keyword>
<dbReference type="EMBL" id="FXWH01000001">
    <property type="protein sequence ID" value="SMQ66496.1"/>
    <property type="molecule type" value="Genomic_DNA"/>
</dbReference>
<feature type="signal peptide" evidence="1">
    <location>
        <begin position="1"/>
        <end position="22"/>
    </location>
</feature>
<reference evidence="3" key="1">
    <citation type="submission" date="2017-04" db="EMBL/GenBank/DDBJ databases">
        <authorList>
            <person name="Varghese N."/>
            <person name="Submissions S."/>
        </authorList>
    </citation>
    <scope>NUCLEOTIDE SEQUENCE [LARGE SCALE GENOMIC DNA]</scope>
</reference>
<evidence type="ECO:0000313" key="3">
    <source>
        <dbReference type="Proteomes" id="UP000194450"/>
    </source>
</evidence>
<keyword evidence="3" id="KW-1185">Reference proteome</keyword>